<comment type="function">
    <text evidence="8">Also involved in hydrogenase metallocenter assembly, probably by participating in the nickel insertion step. This function in hydrogenase biosynthesis requires chaperone activity and the presence of the metal-binding domain, but not PPIase activity.</text>
</comment>
<comment type="caution">
    <text evidence="12">The sequence shown here is derived from an EMBL/GenBank/DDBJ whole genome shotgun (WGS) entry which is preliminary data.</text>
</comment>
<evidence type="ECO:0000256" key="7">
    <source>
        <dbReference type="ARBA" id="ARBA00023235"/>
    </source>
</evidence>
<keyword evidence="13" id="KW-1185">Reference proteome</keyword>
<feature type="domain" description="PPIase FKBP-type" evidence="11">
    <location>
        <begin position="7"/>
        <end position="84"/>
    </location>
</feature>
<evidence type="ECO:0000313" key="12">
    <source>
        <dbReference type="EMBL" id="TPW32521.1"/>
    </source>
</evidence>
<dbReference type="EC" id="5.2.1.8" evidence="10"/>
<evidence type="ECO:0000256" key="3">
    <source>
        <dbReference type="ARBA" id="ARBA00006577"/>
    </source>
</evidence>
<evidence type="ECO:0000256" key="10">
    <source>
        <dbReference type="RuleBase" id="RU003915"/>
    </source>
</evidence>
<gene>
    <name evidence="12" type="ORF">FJU08_05895</name>
</gene>
<evidence type="ECO:0000256" key="1">
    <source>
        <dbReference type="ARBA" id="ARBA00000971"/>
    </source>
</evidence>
<comment type="subcellular location">
    <subcellularLocation>
        <location evidence="2">Cytoplasm</location>
    </subcellularLocation>
</comment>
<keyword evidence="6" id="KW-0143">Chaperone</keyword>
<evidence type="ECO:0000256" key="8">
    <source>
        <dbReference type="ARBA" id="ARBA00037071"/>
    </source>
</evidence>
<evidence type="ECO:0000313" key="13">
    <source>
        <dbReference type="Proteomes" id="UP000318801"/>
    </source>
</evidence>
<evidence type="ECO:0000256" key="4">
    <source>
        <dbReference type="ARBA" id="ARBA00022490"/>
    </source>
</evidence>
<dbReference type="Pfam" id="PF00254">
    <property type="entry name" value="FKBP_C"/>
    <property type="match status" value="1"/>
</dbReference>
<dbReference type="Proteomes" id="UP000318801">
    <property type="component" value="Unassembled WGS sequence"/>
</dbReference>
<dbReference type="OrthoDB" id="9808891at2"/>
<keyword evidence="4" id="KW-0963">Cytoplasm</keyword>
<dbReference type="GO" id="GO:0003755">
    <property type="term" value="F:peptidyl-prolyl cis-trans isomerase activity"/>
    <property type="evidence" value="ECO:0007669"/>
    <property type="project" value="UniProtKB-UniRule"/>
</dbReference>
<comment type="catalytic activity">
    <reaction evidence="1 9 10">
        <text>[protein]-peptidylproline (omega=180) = [protein]-peptidylproline (omega=0)</text>
        <dbReference type="Rhea" id="RHEA:16237"/>
        <dbReference type="Rhea" id="RHEA-COMP:10747"/>
        <dbReference type="Rhea" id="RHEA-COMP:10748"/>
        <dbReference type="ChEBI" id="CHEBI:83833"/>
        <dbReference type="ChEBI" id="CHEBI:83834"/>
        <dbReference type="EC" id="5.2.1.8"/>
    </reaction>
</comment>
<evidence type="ECO:0000256" key="5">
    <source>
        <dbReference type="ARBA" id="ARBA00023110"/>
    </source>
</evidence>
<dbReference type="Gene3D" id="3.10.50.40">
    <property type="match status" value="1"/>
</dbReference>
<keyword evidence="5 9" id="KW-0697">Rotamase</keyword>
<dbReference type="InterPro" id="IPR001179">
    <property type="entry name" value="PPIase_FKBP_dom"/>
</dbReference>
<name>A0A506UGF3_9HYPH</name>
<protein>
    <recommendedName>
        <fullName evidence="10">Peptidyl-prolyl cis-trans isomerase</fullName>
        <ecNumber evidence="10">5.2.1.8</ecNumber>
    </recommendedName>
</protein>
<dbReference type="SUPFAM" id="SSF54534">
    <property type="entry name" value="FKBP-like"/>
    <property type="match status" value="1"/>
</dbReference>
<dbReference type="RefSeq" id="WP_141148031.1">
    <property type="nucleotide sequence ID" value="NZ_VHLG01000002.1"/>
</dbReference>
<evidence type="ECO:0000256" key="6">
    <source>
        <dbReference type="ARBA" id="ARBA00023186"/>
    </source>
</evidence>
<keyword evidence="7 9" id="KW-0413">Isomerase</keyword>
<dbReference type="PROSITE" id="PS50059">
    <property type="entry name" value="FKBP_PPIASE"/>
    <property type="match status" value="1"/>
</dbReference>
<sequence length="145" mass="15261">MAEAKSGDTVRIHYVGTLNDGSTFDSSEGREPLEFTIGAGQIIPGLDREISGMVVGDSRTVTVVSVEAYGPHDPAKVQSVPRSAMPEGVPVEPGLRLQARTPNGEMLPLVVTAVDAEQVTVDANHPLAGQDLTFKVDLVEIVKAA</sequence>
<proteinExistence type="inferred from homology"/>
<organism evidence="12 13">
    <name type="scientific">Martelella alba</name>
    <dbReference type="NCBI Taxonomy" id="2590451"/>
    <lineage>
        <taxon>Bacteria</taxon>
        <taxon>Pseudomonadati</taxon>
        <taxon>Pseudomonadota</taxon>
        <taxon>Alphaproteobacteria</taxon>
        <taxon>Hyphomicrobiales</taxon>
        <taxon>Aurantimonadaceae</taxon>
        <taxon>Martelella</taxon>
    </lineage>
</organism>
<dbReference type="EMBL" id="VHLG01000002">
    <property type="protein sequence ID" value="TPW32521.1"/>
    <property type="molecule type" value="Genomic_DNA"/>
</dbReference>
<reference evidence="12 13" key="1">
    <citation type="submission" date="2019-06" db="EMBL/GenBank/DDBJ databases">
        <authorList>
            <person name="Li M."/>
        </authorList>
    </citation>
    <scope>NUCLEOTIDE SEQUENCE [LARGE SCALE GENOMIC DNA]</scope>
    <source>
        <strain evidence="12 13">BGMRC2036</strain>
    </source>
</reference>
<dbReference type="AlphaFoldDB" id="A0A506UGF3"/>
<dbReference type="InterPro" id="IPR046357">
    <property type="entry name" value="PPIase_dom_sf"/>
</dbReference>
<dbReference type="PANTHER" id="PTHR47861">
    <property type="entry name" value="FKBP-TYPE PEPTIDYL-PROLYL CIS-TRANS ISOMERASE SLYD"/>
    <property type="match status" value="1"/>
</dbReference>
<evidence type="ECO:0000256" key="2">
    <source>
        <dbReference type="ARBA" id="ARBA00004496"/>
    </source>
</evidence>
<dbReference type="GO" id="GO:0042026">
    <property type="term" value="P:protein refolding"/>
    <property type="evidence" value="ECO:0007669"/>
    <property type="project" value="UniProtKB-ARBA"/>
</dbReference>
<evidence type="ECO:0000256" key="9">
    <source>
        <dbReference type="PROSITE-ProRule" id="PRU00277"/>
    </source>
</evidence>
<comment type="similarity">
    <text evidence="3 10">Belongs to the FKBP-type PPIase family.</text>
</comment>
<evidence type="ECO:0000259" key="11">
    <source>
        <dbReference type="PROSITE" id="PS50059"/>
    </source>
</evidence>
<dbReference type="PANTHER" id="PTHR47861:SF3">
    <property type="entry name" value="FKBP-TYPE PEPTIDYL-PROLYL CIS-TRANS ISOMERASE SLYD"/>
    <property type="match status" value="1"/>
</dbReference>
<accession>A0A506UGF3</accession>
<dbReference type="GO" id="GO:0005737">
    <property type="term" value="C:cytoplasm"/>
    <property type="evidence" value="ECO:0007669"/>
    <property type="project" value="UniProtKB-SubCell"/>
</dbReference>